<evidence type="ECO:0000313" key="1">
    <source>
        <dbReference type="EMBL" id="MDV0843548.1"/>
    </source>
</evidence>
<dbReference type="AlphaFoldDB" id="A0AAW8XTK7"/>
<proteinExistence type="predicted"/>
<dbReference type="EMBL" id="JAWHZD010000013">
    <property type="protein sequence ID" value="MDV0843548.1"/>
    <property type="molecule type" value="Genomic_DNA"/>
</dbReference>
<gene>
    <name evidence="1" type="ORF">RZP41_20155</name>
</gene>
<dbReference type="Proteomes" id="UP001284547">
    <property type="component" value="Unassembled WGS sequence"/>
</dbReference>
<dbReference type="InterPro" id="IPR024684">
    <property type="entry name" value="Tscrpt_act_PerC/SfV_Orf40"/>
</dbReference>
<name>A0AAW8XTK7_9ENTR</name>
<reference evidence="1" key="1">
    <citation type="submission" date="2023-10" db="EMBL/GenBank/DDBJ databases">
        <title>Surveillance and assessment of the effects of hospital wastewater treatment on clearance of pathogenic bacterial and antimicrobial resistance genes.</title>
        <authorList>
            <person name="Wu Y."/>
        </authorList>
    </citation>
    <scope>NUCLEOTIDE SEQUENCE</scope>
    <source>
        <strain evidence="1">23-M-SRM-33-1</strain>
    </source>
</reference>
<dbReference type="RefSeq" id="WP_316941353.1">
    <property type="nucleotide sequence ID" value="NZ_JAWHZD010000013.1"/>
</dbReference>
<dbReference type="Pfam" id="PF06069">
    <property type="entry name" value="PerC"/>
    <property type="match status" value="1"/>
</dbReference>
<protein>
    <submittedName>
        <fullName evidence="1">PerC family transcriptional regulator</fullName>
    </submittedName>
</protein>
<comment type="caution">
    <text evidence="1">The sequence shown here is derived from an EMBL/GenBank/DDBJ whole genome shotgun (WGS) entry which is preliminary data.</text>
</comment>
<accession>A0AAW8XTK7</accession>
<evidence type="ECO:0000313" key="2">
    <source>
        <dbReference type="Proteomes" id="UP001284547"/>
    </source>
</evidence>
<sequence length="118" mass="14121">MVFRLTRRNTMRYRESIRGARWMRIRDSIAERLEACGLYRRAASRWIEVMQRCLDDEDREWIRHHRNQCLKKAQRPPAPKEEFADLHQAAKETQYRMGITKPYGEAFRLPGKGKTAAE</sequence>
<organism evidence="1 2">
    <name type="scientific">Klebsiella quasipneumoniae subsp. quasipneumoniae</name>
    <dbReference type="NCBI Taxonomy" id="1667327"/>
    <lineage>
        <taxon>Bacteria</taxon>
        <taxon>Pseudomonadati</taxon>
        <taxon>Pseudomonadota</taxon>
        <taxon>Gammaproteobacteria</taxon>
        <taxon>Enterobacterales</taxon>
        <taxon>Enterobacteriaceae</taxon>
        <taxon>Klebsiella/Raoultella group</taxon>
        <taxon>Klebsiella</taxon>
        <taxon>Klebsiella pneumoniae complex</taxon>
    </lineage>
</organism>